<dbReference type="EMBL" id="JAGWCR010000001">
    <property type="protein sequence ID" value="MBS3647608.1"/>
    <property type="molecule type" value="Genomic_DNA"/>
</dbReference>
<protein>
    <recommendedName>
        <fullName evidence="2">Protein-L-isoaspartate O-methyltransferase</fullName>
    </recommendedName>
    <alternativeName>
        <fullName evidence="3">Protein L-isoaspartyl methyltransferase</fullName>
    </alternativeName>
</protein>
<name>A0A942DVP5_9HYPH</name>
<dbReference type="GO" id="GO:0005737">
    <property type="term" value="C:cytoplasm"/>
    <property type="evidence" value="ECO:0007669"/>
    <property type="project" value="TreeGrafter"/>
</dbReference>
<dbReference type="InterPro" id="IPR029063">
    <property type="entry name" value="SAM-dependent_MTases_sf"/>
</dbReference>
<evidence type="ECO:0000256" key="3">
    <source>
        <dbReference type="ARBA" id="ARBA00030757"/>
    </source>
</evidence>
<dbReference type="Pfam" id="PF01135">
    <property type="entry name" value="PCMT"/>
    <property type="match status" value="1"/>
</dbReference>
<dbReference type="RefSeq" id="WP_188253124.1">
    <property type="nucleotide sequence ID" value="NZ_JABVCF010000001.1"/>
</dbReference>
<evidence type="ECO:0000313" key="4">
    <source>
        <dbReference type="EMBL" id="MBS3647608.1"/>
    </source>
</evidence>
<dbReference type="SUPFAM" id="SSF53335">
    <property type="entry name" value="S-adenosyl-L-methionine-dependent methyltransferases"/>
    <property type="match status" value="1"/>
</dbReference>
<dbReference type="PANTHER" id="PTHR11579">
    <property type="entry name" value="PROTEIN-L-ISOASPARTATE O-METHYLTRANSFERASE"/>
    <property type="match status" value="1"/>
</dbReference>
<organism evidence="4 5">
    <name type="scientific">Pseudaminobacter soli</name>
    <name type="common">ex Zhang et al. 2022</name>
    <dbReference type="NCBI Taxonomy" id="2831468"/>
    <lineage>
        <taxon>Bacteria</taxon>
        <taxon>Pseudomonadati</taxon>
        <taxon>Pseudomonadota</taxon>
        <taxon>Alphaproteobacteria</taxon>
        <taxon>Hyphomicrobiales</taxon>
        <taxon>Phyllobacteriaceae</taxon>
        <taxon>Pseudaminobacter</taxon>
    </lineage>
</organism>
<dbReference type="GO" id="GO:0004719">
    <property type="term" value="F:protein-L-isoaspartate (D-aspartate) O-methyltransferase activity"/>
    <property type="evidence" value="ECO:0007669"/>
    <property type="project" value="InterPro"/>
</dbReference>
<dbReference type="CDD" id="cd02440">
    <property type="entry name" value="AdoMet_MTases"/>
    <property type="match status" value="1"/>
</dbReference>
<dbReference type="InterPro" id="IPR000682">
    <property type="entry name" value="PCMT"/>
</dbReference>
<dbReference type="PANTHER" id="PTHR11579:SF18">
    <property type="entry name" value="PROTEIN-L-ISOASPARTATE O-METHYLTRANSFERASE"/>
    <property type="match status" value="1"/>
</dbReference>
<evidence type="ECO:0000256" key="2">
    <source>
        <dbReference type="ARBA" id="ARBA00013346"/>
    </source>
</evidence>
<dbReference type="Gene3D" id="3.40.50.150">
    <property type="entry name" value="Vaccinia Virus protein VP39"/>
    <property type="match status" value="1"/>
</dbReference>
<reference evidence="4" key="1">
    <citation type="submission" date="2021-04" db="EMBL/GenBank/DDBJ databases">
        <title>Pseudaminobacter soli sp. nov., isolated from paddy soil contaminated by heavy metals.</title>
        <authorList>
            <person name="Zhang K."/>
        </authorList>
    </citation>
    <scope>NUCLEOTIDE SEQUENCE</scope>
    <source>
        <strain evidence="4">19-2017</strain>
    </source>
</reference>
<dbReference type="Proteomes" id="UP000680348">
    <property type="component" value="Unassembled WGS sequence"/>
</dbReference>
<comment type="caution">
    <text evidence="4">The sequence shown here is derived from an EMBL/GenBank/DDBJ whole genome shotgun (WGS) entry which is preliminary data.</text>
</comment>
<evidence type="ECO:0000256" key="1">
    <source>
        <dbReference type="ARBA" id="ARBA00005369"/>
    </source>
</evidence>
<gene>
    <name evidence="4" type="ORF">KEU06_03080</name>
</gene>
<keyword evidence="5" id="KW-1185">Reference proteome</keyword>
<proteinExistence type="inferred from homology"/>
<evidence type="ECO:0000313" key="5">
    <source>
        <dbReference type="Proteomes" id="UP000680348"/>
    </source>
</evidence>
<comment type="similarity">
    <text evidence="1">Belongs to the methyltransferase superfamily. L-isoaspartyl/D-aspartyl protein methyltransferase family.</text>
</comment>
<sequence length="226" mass="24597">MDTEADYAQRRTRMVDSQLRTTDVINARLLDTMLSVPREEFVPPSKRGLAYIDEDIEIAPTEGANPARYLMEPSPFARLVQLAEIGQSDFVLDIGCGTGYSSAVMSRLASSVVALESDSMLADLASENLSRLGFDNVAVVRGPLAAGYAEEAPFDVIFLGGCVDFVPDAIFAQLREGGRLVVVEGRGLTGKAKLYTKWNGVVTGRDNFNAAIKPLPGFERAYTFEF</sequence>
<dbReference type="AlphaFoldDB" id="A0A942DVP5"/>
<accession>A0A942DVP5</accession>